<evidence type="ECO:0000313" key="2">
    <source>
        <dbReference type="EMBL" id="KAK8079427.1"/>
    </source>
</evidence>
<evidence type="ECO:0000259" key="1">
    <source>
        <dbReference type="Pfam" id="PF05368"/>
    </source>
</evidence>
<gene>
    <name evidence="2" type="ORF">PG997_007245</name>
</gene>
<comment type="caution">
    <text evidence="2">The sequence shown here is derived from an EMBL/GenBank/DDBJ whole genome shotgun (WGS) entry which is preliminary data.</text>
</comment>
<reference evidence="2 3" key="1">
    <citation type="submission" date="2023-01" db="EMBL/GenBank/DDBJ databases">
        <title>Analysis of 21 Apiospora genomes using comparative genomics revels a genus with tremendous synthesis potential of carbohydrate active enzymes and secondary metabolites.</title>
        <authorList>
            <person name="Sorensen T."/>
        </authorList>
    </citation>
    <scope>NUCLEOTIDE SEQUENCE [LARGE SCALE GENOMIC DNA]</scope>
    <source>
        <strain evidence="2 3">CBS 114990</strain>
    </source>
</reference>
<dbReference type="InterPro" id="IPR051604">
    <property type="entry name" value="Ergot_Alk_Oxidoreductase"/>
</dbReference>
<dbReference type="Gene3D" id="3.40.50.720">
    <property type="entry name" value="NAD(P)-binding Rossmann-like Domain"/>
    <property type="match status" value="1"/>
</dbReference>
<dbReference type="InterPro" id="IPR036291">
    <property type="entry name" value="NAD(P)-bd_dom_sf"/>
</dbReference>
<dbReference type="EMBL" id="JAQQWN010000006">
    <property type="protein sequence ID" value="KAK8079427.1"/>
    <property type="molecule type" value="Genomic_DNA"/>
</dbReference>
<name>A0ABR1W7G8_9PEZI</name>
<feature type="non-terminal residue" evidence="2">
    <location>
        <position position="293"/>
    </location>
</feature>
<dbReference type="Pfam" id="PF05368">
    <property type="entry name" value="NmrA"/>
    <property type="match status" value="1"/>
</dbReference>
<protein>
    <recommendedName>
        <fullName evidence="1">NmrA-like domain-containing protein</fullName>
    </recommendedName>
</protein>
<dbReference type="SUPFAM" id="SSF51735">
    <property type="entry name" value="NAD(P)-binding Rossmann-fold domains"/>
    <property type="match status" value="1"/>
</dbReference>
<sequence>MASKVIVFGPTGQVGSAVARTAAECGAEVWLAMRTTSKSIPGLSKEQEAKGPFHRVQADLQDPATVTEAVKKSGAKRAFIYLVHGAQDHLQGAITAMKAAGVEFVVFLSSFTILIEANLDDAFGPGGYVAVRPGCFMTNLLSEKAGIAAGHVELYGGSFEQDNIHPSDVGRVIGNILVSGPRHGHKNIVYLYGPEVRSLHESVARIGEALGKADLTITPVGPTEGYDNYIKLGMPPPYAQFMVDCLSTAGPDKGDGSRFPNYEEGVRNVQLYAGKPATTLEDWVTENKAIFAG</sequence>
<evidence type="ECO:0000313" key="3">
    <source>
        <dbReference type="Proteomes" id="UP001433268"/>
    </source>
</evidence>
<dbReference type="RefSeq" id="XP_066666902.1">
    <property type="nucleotide sequence ID" value="XM_066811560.1"/>
</dbReference>
<organism evidence="2 3">
    <name type="scientific">Apiospora hydei</name>
    <dbReference type="NCBI Taxonomy" id="1337664"/>
    <lineage>
        <taxon>Eukaryota</taxon>
        <taxon>Fungi</taxon>
        <taxon>Dikarya</taxon>
        <taxon>Ascomycota</taxon>
        <taxon>Pezizomycotina</taxon>
        <taxon>Sordariomycetes</taxon>
        <taxon>Xylariomycetidae</taxon>
        <taxon>Amphisphaeriales</taxon>
        <taxon>Apiosporaceae</taxon>
        <taxon>Apiospora</taxon>
    </lineage>
</organism>
<accession>A0ABR1W7G8</accession>
<dbReference type="InterPro" id="IPR008030">
    <property type="entry name" value="NmrA-like"/>
</dbReference>
<feature type="domain" description="NmrA-like" evidence="1">
    <location>
        <begin position="2"/>
        <end position="109"/>
    </location>
</feature>
<dbReference type="GeneID" id="92044620"/>
<proteinExistence type="predicted"/>
<dbReference type="PANTHER" id="PTHR43162:SF1">
    <property type="entry name" value="PRESTALK A DIFFERENTIATION PROTEIN A"/>
    <property type="match status" value="1"/>
</dbReference>
<dbReference type="PANTHER" id="PTHR43162">
    <property type="match status" value="1"/>
</dbReference>
<keyword evidence="3" id="KW-1185">Reference proteome</keyword>
<dbReference type="Proteomes" id="UP001433268">
    <property type="component" value="Unassembled WGS sequence"/>
</dbReference>